<dbReference type="InterPro" id="IPR022998">
    <property type="entry name" value="ThiamineP_synth_TenI"/>
</dbReference>
<dbReference type="GO" id="GO:0009228">
    <property type="term" value="P:thiamine biosynthetic process"/>
    <property type="evidence" value="ECO:0007669"/>
    <property type="project" value="UniProtKB-KW"/>
</dbReference>
<dbReference type="GO" id="GO:0009229">
    <property type="term" value="P:thiamine diphosphate biosynthetic process"/>
    <property type="evidence" value="ECO:0007669"/>
    <property type="project" value="UniProtKB-UniPathway"/>
</dbReference>
<organism evidence="13 16">
    <name type="scientific">Teichococcus wenyumeiae</name>
    <dbReference type="NCBI Taxonomy" id="2478470"/>
    <lineage>
        <taxon>Bacteria</taxon>
        <taxon>Pseudomonadati</taxon>
        <taxon>Pseudomonadota</taxon>
        <taxon>Alphaproteobacteria</taxon>
        <taxon>Acetobacterales</taxon>
        <taxon>Roseomonadaceae</taxon>
        <taxon>Roseomonas</taxon>
    </lineage>
</organism>
<dbReference type="PANTHER" id="PTHR20857">
    <property type="entry name" value="THIAMINE-PHOSPHATE PYROPHOSPHORYLASE"/>
    <property type="match status" value="1"/>
</dbReference>
<evidence type="ECO:0000256" key="5">
    <source>
        <dbReference type="ARBA" id="ARBA00022842"/>
    </source>
</evidence>
<dbReference type="InterPro" id="IPR034291">
    <property type="entry name" value="TMP_synthase"/>
</dbReference>
<evidence type="ECO:0000256" key="9">
    <source>
        <dbReference type="ARBA" id="ARBA00047883"/>
    </source>
</evidence>
<evidence type="ECO:0000256" key="8">
    <source>
        <dbReference type="ARBA" id="ARBA00047851"/>
    </source>
</evidence>
<dbReference type="Proteomes" id="UP000274097">
    <property type="component" value="Unassembled WGS sequence"/>
</dbReference>
<keyword evidence="15" id="KW-1185">Reference proteome</keyword>
<dbReference type="EMBL" id="RAQU01000012">
    <property type="protein sequence ID" value="RKK05627.1"/>
    <property type="molecule type" value="Genomic_DNA"/>
</dbReference>
<dbReference type="InterPro" id="IPR013785">
    <property type="entry name" value="Aldolase_TIM"/>
</dbReference>
<evidence type="ECO:0000256" key="1">
    <source>
        <dbReference type="ARBA" id="ARBA00001946"/>
    </source>
</evidence>
<evidence type="ECO:0000256" key="4">
    <source>
        <dbReference type="ARBA" id="ARBA00022723"/>
    </source>
</evidence>
<feature type="domain" description="Thiamine phosphate synthase/TenI" evidence="12">
    <location>
        <begin position="20"/>
        <end position="180"/>
    </location>
</feature>
<comment type="cofactor">
    <cofactor evidence="1">
        <name>Mg(2+)</name>
        <dbReference type="ChEBI" id="CHEBI:18420"/>
    </cofactor>
</comment>
<proteinExistence type="inferred from homology"/>
<dbReference type="GO" id="GO:0004789">
    <property type="term" value="F:thiamine-phosphate diphosphorylase activity"/>
    <property type="evidence" value="ECO:0007669"/>
    <property type="project" value="UniProtKB-EC"/>
</dbReference>
<keyword evidence="3 10" id="KW-0808">Transferase</keyword>
<comment type="similarity">
    <text evidence="10">Belongs to the thiamine-phosphate synthase family.</text>
</comment>
<evidence type="ECO:0000259" key="12">
    <source>
        <dbReference type="Pfam" id="PF02581"/>
    </source>
</evidence>
<dbReference type="InParanoid" id="A0A3A9JE62"/>
<evidence type="ECO:0000313" key="13">
    <source>
        <dbReference type="EMBL" id="RKK05627.1"/>
    </source>
</evidence>
<dbReference type="RefSeq" id="WP_120636876.1">
    <property type="nucleotide sequence ID" value="NZ_RAQU01000012.1"/>
</dbReference>
<gene>
    <name evidence="13" type="ORF">D6Z83_03130</name>
    <name evidence="14" type="ORF">EBE87_10720</name>
</gene>
<dbReference type="Gene3D" id="3.20.20.70">
    <property type="entry name" value="Aldolase class I"/>
    <property type="match status" value="1"/>
</dbReference>
<dbReference type="PANTHER" id="PTHR20857:SF15">
    <property type="entry name" value="THIAMINE-PHOSPHATE SYNTHASE"/>
    <property type="match status" value="1"/>
</dbReference>
<comment type="catalytic activity">
    <reaction evidence="7 10">
        <text>4-methyl-5-(2-phosphooxyethyl)-thiazole + 4-amino-2-methyl-5-(diphosphooxymethyl)pyrimidine + H(+) = thiamine phosphate + diphosphate</text>
        <dbReference type="Rhea" id="RHEA:22328"/>
        <dbReference type="ChEBI" id="CHEBI:15378"/>
        <dbReference type="ChEBI" id="CHEBI:33019"/>
        <dbReference type="ChEBI" id="CHEBI:37575"/>
        <dbReference type="ChEBI" id="CHEBI:57841"/>
        <dbReference type="ChEBI" id="CHEBI:58296"/>
        <dbReference type="EC" id="2.5.1.3"/>
    </reaction>
</comment>
<keyword evidence="5" id="KW-0460">Magnesium</keyword>
<protein>
    <recommendedName>
        <fullName evidence="10">Thiamine-phosphate synthase</fullName>
        <ecNumber evidence="10">2.5.1.3</ecNumber>
    </recommendedName>
    <alternativeName>
        <fullName evidence="10">Thiamine-phosphate pyrophosphorylase</fullName>
    </alternativeName>
</protein>
<evidence type="ECO:0000313" key="15">
    <source>
        <dbReference type="Proteomes" id="UP000274097"/>
    </source>
</evidence>
<dbReference type="NCBIfam" id="NF000734">
    <property type="entry name" value="PRK00043.1-5"/>
    <property type="match status" value="1"/>
</dbReference>
<comment type="pathway">
    <text evidence="2 11">Cofactor biosynthesis; thiamine diphosphate biosynthesis; thiamine phosphate from 4-amino-2-methyl-5-diphosphomethylpyrimidine and 4-methyl-5-(2-phosphoethyl)-thiazole: step 1/1.</text>
</comment>
<dbReference type="GO" id="GO:0046872">
    <property type="term" value="F:metal ion binding"/>
    <property type="evidence" value="ECO:0007669"/>
    <property type="project" value="UniProtKB-KW"/>
</dbReference>
<dbReference type="EMBL" id="RFLX01000006">
    <property type="protein sequence ID" value="RMI25079.1"/>
    <property type="molecule type" value="Genomic_DNA"/>
</dbReference>
<sequence>MMLPSRFYPVVPDAGWVRRLVPGARLIQLRLKGLPEAEIRRQAAEADAICRAHGALLVLNDFWRIAIDLRLEALHLGQEDLAEADLRAIRAAGLRLGISTHSEAELDTALAAEPDYVALGPVYPTTLKVMPWAPQGLPRLGAWKRRIGACPLVAIGGITLDRAAGCLAAGADCVAVVSDVTSHPAPEERARAWLAAVDAGHGAVAG</sequence>
<evidence type="ECO:0000256" key="10">
    <source>
        <dbReference type="RuleBase" id="RU003826"/>
    </source>
</evidence>
<dbReference type="Pfam" id="PF02581">
    <property type="entry name" value="TMP-TENI"/>
    <property type="match status" value="1"/>
</dbReference>
<evidence type="ECO:0000256" key="3">
    <source>
        <dbReference type="ARBA" id="ARBA00022679"/>
    </source>
</evidence>
<dbReference type="CDD" id="cd00564">
    <property type="entry name" value="TMP_TenI"/>
    <property type="match status" value="1"/>
</dbReference>
<reference evidence="13 16" key="1">
    <citation type="submission" date="2018-09" db="EMBL/GenBank/DDBJ databases">
        <title>Roseomonas sp. nov., isolated from feces of Tibetan antelopes in the Qinghai-Tibet plateau, China.</title>
        <authorList>
            <person name="Tian Z."/>
        </authorList>
    </citation>
    <scope>NUCLEOTIDE SEQUENCE [LARGE SCALE GENOMIC DNA]</scope>
    <source>
        <strain evidence="14 15">Z23</strain>
        <strain evidence="13 16">Z24</strain>
    </source>
</reference>
<accession>A0A3A9JE62</accession>
<comment type="catalytic activity">
    <reaction evidence="8 10">
        <text>2-(2-carboxy-4-methylthiazol-5-yl)ethyl phosphate + 4-amino-2-methyl-5-(diphosphooxymethyl)pyrimidine + 2 H(+) = thiamine phosphate + CO2 + diphosphate</text>
        <dbReference type="Rhea" id="RHEA:47848"/>
        <dbReference type="ChEBI" id="CHEBI:15378"/>
        <dbReference type="ChEBI" id="CHEBI:16526"/>
        <dbReference type="ChEBI" id="CHEBI:33019"/>
        <dbReference type="ChEBI" id="CHEBI:37575"/>
        <dbReference type="ChEBI" id="CHEBI:57841"/>
        <dbReference type="ChEBI" id="CHEBI:62890"/>
        <dbReference type="EC" id="2.5.1.3"/>
    </reaction>
</comment>
<dbReference type="FunCoup" id="A0A3A9JE62">
    <property type="interactions" value="525"/>
</dbReference>
<dbReference type="AlphaFoldDB" id="A0A3A9JE62"/>
<comment type="caution">
    <text evidence="13">The sequence shown here is derived from an EMBL/GenBank/DDBJ whole genome shotgun (WGS) entry which is preliminary data.</text>
</comment>
<keyword evidence="6 10" id="KW-0784">Thiamine biosynthesis</keyword>
<keyword evidence="4" id="KW-0479">Metal-binding</keyword>
<evidence type="ECO:0000313" key="16">
    <source>
        <dbReference type="Proteomes" id="UP000278036"/>
    </source>
</evidence>
<evidence type="ECO:0000256" key="2">
    <source>
        <dbReference type="ARBA" id="ARBA00005165"/>
    </source>
</evidence>
<evidence type="ECO:0000256" key="6">
    <source>
        <dbReference type="ARBA" id="ARBA00022977"/>
    </source>
</evidence>
<evidence type="ECO:0000313" key="14">
    <source>
        <dbReference type="EMBL" id="RMI25079.1"/>
    </source>
</evidence>
<dbReference type="EC" id="2.5.1.3" evidence="10"/>
<dbReference type="NCBIfam" id="TIGR00693">
    <property type="entry name" value="thiE"/>
    <property type="match status" value="1"/>
</dbReference>
<comment type="catalytic activity">
    <reaction evidence="9 10">
        <text>2-[(2R,5Z)-2-carboxy-4-methylthiazol-5(2H)-ylidene]ethyl phosphate + 4-amino-2-methyl-5-(diphosphooxymethyl)pyrimidine + 2 H(+) = thiamine phosphate + CO2 + diphosphate</text>
        <dbReference type="Rhea" id="RHEA:47844"/>
        <dbReference type="ChEBI" id="CHEBI:15378"/>
        <dbReference type="ChEBI" id="CHEBI:16526"/>
        <dbReference type="ChEBI" id="CHEBI:33019"/>
        <dbReference type="ChEBI" id="CHEBI:37575"/>
        <dbReference type="ChEBI" id="CHEBI:57841"/>
        <dbReference type="ChEBI" id="CHEBI:62899"/>
        <dbReference type="EC" id="2.5.1.3"/>
    </reaction>
</comment>
<dbReference type="OrthoDB" id="9794842at2"/>
<name>A0A3A9JE62_9PROT</name>
<dbReference type="UniPathway" id="UPA00060">
    <property type="reaction ID" value="UER00141"/>
</dbReference>
<dbReference type="SUPFAM" id="SSF51391">
    <property type="entry name" value="Thiamin phosphate synthase"/>
    <property type="match status" value="1"/>
</dbReference>
<dbReference type="InterPro" id="IPR036206">
    <property type="entry name" value="ThiamineP_synth_sf"/>
</dbReference>
<dbReference type="Proteomes" id="UP000278036">
    <property type="component" value="Unassembled WGS sequence"/>
</dbReference>
<evidence type="ECO:0000256" key="11">
    <source>
        <dbReference type="RuleBase" id="RU004253"/>
    </source>
</evidence>
<evidence type="ECO:0000256" key="7">
    <source>
        <dbReference type="ARBA" id="ARBA00047334"/>
    </source>
</evidence>
<dbReference type="GO" id="GO:0005737">
    <property type="term" value="C:cytoplasm"/>
    <property type="evidence" value="ECO:0007669"/>
    <property type="project" value="TreeGrafter"/>
</dbReference>